<evidence type="ECO:0000313" key="3">
    <source>
        <dbReference type="Proteomes" id="UP000238296"/>
    </source>
</evidence>
<reference evidence="2 3" key="1">
    <citation type="journal article" date="2017" name="Int. J. Syst. Evol. Microbiol.">
        <title>Mycobacterium talmoniae sp. nov., a slowly growing mycobacterium isolated from human respiratory samples.</title>
        <authorList>
            <person name="Davidson R.M."/>
            <person name="DeGroote M.A."/>
            <person name="Marola J.L."/>
            <person name="Buss S."/>
            <person name="Jones V."/>
            <person name="McNeil M.R."/>
            <person name="Freifeld A.G."/>
            <person name="Elaine Epperson L."/>
            <person name="Hasan N.A."/>
            <person name="Jackson M."/>
            <person name="Iwen P.C."/>
            <person name="Salfinger M."/>
            <person name="Strong M."/>
        </authorList>
    </citation>
    <scope>NUCLEOTIDE SEQUENCE [LARGE SCALE GENOMIC DNA]</scope>
    <source>
        <strain evidence="2 3">ATCC BAA-2683</strain>
    </source>
</reference>
<accession>A0A2S8BM46</accession>
<dbReference type="Proteomes" id="UP000238296">
    <property type="component" value="Unassembled WGS sequence"/>
</dbReference>
<protein>
    <submittedName>
        <fullName evidence="2">2,3-dimethylmalate dehydratase large subunit</fullName>
        <ecNumber evidence="2">4.2.1.85</ecNumber>
    </submittedName>
</protein>
<dbReference type="EMBL" id="PPEA01000281">
    <property type="protein sequence ID" value="PQM47764.1"/>
    <property type="molecule type" value="Genomic_DNA"/>
</dbReference>
<sequence>MGMTVIEKILARKAGLDTVAAGDTVVVDVDMTVLIDLQFATMWIPPTRIHDPDKLAVIMDHAVPAPTIKDAAGAPMPASSPPTSG</sequence>
<dbReference type="SUPFAM" id="SSF53732">
    <property type="entry name" value="Aconitase iron-sulfur domain"/>
    <property type="match status" value="1"/>
</dbReference>
<dbReference type="InterPro" id="IPR015931">
    <property type="entry name" value="Acnase/IPM_dHydase_lsu_aba_1/3"/>
</dbReference>
<dbReference type="AlphaFoldDB" id="A0A2S8BM46"/>
<keyword evidence="1" id="KW-0408">Iron</keyword>
<keyword evidence="2" id="KW-0456">Lyase</keyword>
<evidence type="ECO:0000313" key="2">
    <source>
        <dbReference type="EMBL" id="PQM47764.1"/>
    </source>
</evidence>
<dbReference type="EC" id="4.2.1.85" evidence="2"/>
<dbReference type="GO" id="GO:0047868">
    <property type="term" value="F:dimethylmaleate hydratase activity"/>
    <property type="evidence" value="ECO:0007669"/>
    <property type="project" value="UniProtKB-EC"/>
</dbReference>
<name>A0A2S8BM46_9MYCO</name>
<dbReference type="Gene3D" id="3.30.499.10">
    <property type="entry name" value="Aconitase, domain 3"/>
    <property type="match status" value="1"/>
</dbReference>
<gene>
    <name evidence="2" type="primary">dmdA_1</name>
    <name evidence="2" type="ORF">C1Y40_02026</name>
</gene>
<proteinExistence type="predicted"/>
<organism evidence="2 3">
    <name type="scientific">Mycobacterium talmoniae</name>
    <dbReference type="NCBI Taxonomy" id="1858794"/>
    <lineage>
        <taxon>Bacteria</taxon>
        <taxon>Bacillati</taxon>
        <taxon>Actinomycetota</taxon>
        <taxon>Actinomycetes</taxon>
        <taxon>Mycobacteriales</taxon>
        <taxon>Mycobacteriaceae</taxon>
        <taxon>Mycobacterium</taxon>
    </lineage>
</organism>
<dbReference type="InterPro" id="IPR036008">
    <property type="entry name" value="Aconitase_4Fe-4S_dom"/>
</dbReference>
<evidence type="ECO:0000256" key="1">
    <source>
        <dbReference type="ARBA" id="ARBA00023004"/>
    </source>
</evidence>
<comment type="caution">
    <text evidence="2">The sequence shown here is derived from an EMBL/GenBank/DDBJ whole genome shotgun (WGS) entry which is preliminary data.</text>
</comment>